<evidence type="ECO:0000313" key="2">
    <source>
        <dbReference type="Proteomes" id="UP001489719"/>
    </source>
</evidence>
<name>A0ACC3TR38_9ASCO</name>
<proteinExistence type="predicted"/>
<accession>A0ACC3TR38</accession>
<reference evidence="2" key="1">
    <citation type="journal article" date="2024" name="Front. Bioeng. Biotechnol.">
        <title>Genome-scale model development and genomic sequencing of the oleaginous clade Lipomyces.</title>
        <authorList>
            <person name="Czajka J.J."/>
            <person name="Han Y."/>
            <person name="Kim J."/>
            <person name="Mondo S.J."/>
            <person name="Hofstad B.A."/>
            <person name="Robles A."/>
            <person name="Haridas S."/>
            <person name="Riley R."/>
            <person name="LaButti K."/>
            <person name="Pangilinan J."/>
            <person name="Andreopoulos W."/>
            <person name="Lipzen A."/>
            <person name="Yan J."/>
            <person name="Wang M."/>
            <person name="Ng V."/>
            <person name="Grigoriev I.V."/>
            <person name="Spatafora J.W."/>
            <person name="Magnuson J.K."/>
            <person name="Baker S.E."/>
            <person name="Pomraning K.R."/>
        </authorList>
    </citation>
    <scope>NUCLEOTIDE SEQUENCE [LARGE SCALE GENOMIC DNA]</scope>
    <source>
        <strain evidence="2">CBS 10300</strain>
    </source>
</reference>
<protein>
    <submittedName>
        <fullName evidence="1">Alpha/Beta hydrolase protein</fullName>
    </submittedName>
</protein>
<dbReference type="EMBL" id="MU970061">
    <property type="protein sequence ID" value="KAK9323461.1"/>
    <property type="molecule type" value="Genomic_DNA"/>
</dbReference>
<keyword evidence="2" id="KW-1185">Reference proteome</keyword>
<organism evidence="1 2">
    <name type="scientific">Lipomyces orientalis</name>
    <dbReference type="NCBI Taxonomy" id="1233043"/>
    <lineage>
        <taxon>Eukaryota</taxon>
        <taxon>Fungi</taxon>
        <taxon>Dikarya</taxon>
        <taxon>Ascomycota</taxon>
        <taxon>Saccharomycotina</taxon>
        <taxon>Lipomycetes</taxon>
        <taxon>Lipomycetales</taxon>
        <taxon>Lipomycetaceae</taxon>
        <taxon>Lipomyces</taxon>
    </lineage>
</organism>
<keyword evidence="1" id="KW-0378">Hydrolase</keyword>
<evidence type="ECO:0000313" key="1">
    <source>
        <dbReference type="EMBL" id="KAK9323461.1"/>
    </source>
</evidence>
<sequence>MYSGCFTLSDIDRMGISAPVFRTIVVGILAAGAATYAASIAVTHRKHKKASPRSNPPTLSYPDYALSEHTFLSPSTGRTISWAEYGSPESKNVVIYEHGLPGSRILPVGPNIKGKDIRVLAMDRPGIGFTSLPLTGRTVMETAISDVYELLDHLEISEKVILCGFSAGGPHVLGIMFTHPEKIRATYCLGPATYLDEKINWDDLAAGPKSTNWWTKNFPCYTAFDMVLRADKIVDCSNIIESMKNFSSKGDATFLSENPVEAKGWQNVNYEAYRQGITGYLQSCMEIFGRVSTNPWPVVGDIVHQKGIEGQKVVIIHRESDHLTPASGSRDLIRRLKAAGADAEFVFPEGPEGGHFQALNYGMDYILACECA</sequence>
<gene>
    <name evidence="1" type="ORF">V1517DRAFT_320340</name>
</gene>
<comment type="caution">
    <text evidence="1">The sequence shown here is derived from an EMBL/GenBank/DDBJ whole genome shotgun (WGS) entry which is preliminary data.</text>
</comment>
<dbReference type="Proteomes" id="UP001489719">
    <property type="component" value="Unassembled WGS sequence"/>
</dbReference>